<feature type="active site" description="Nucleophile" evidence="6">
    <location>
        <position position="545"/>
    </location>
</feature>
<dbReference type="GO" id="GO:0032259">
    <property type="term" value="P:methylation"/>
    <property type="evidence" value="ECO:0007669"/>
    <property type="project" value="UniProtKB-KW"/>
</dbReference>
<dbReference type="AlphaFoldDB" id="A0AAE0ZTS0"/>
<evidence type="ECO:0000256" key="4">
    <source>
        <dbReference type="ARBA" id="ARBA00033763"/>
    </source>
</evidence>
<feature type="binding site" evidence="6">
    <location>
        <position position="517"/>
    </location>
    <ligand>
        <name>S-adenosyl-L-methionine</name>
        <dbReference type="ChEBI" id="CHEBI:59789"/>
    </ligand>
</feature>
<comment type="catalytic activity">
    <reaction evidence="5">
        <text>uridine(54) in tRNA + S-adenosyl-L-methionine = 5-methyluridine(54) in tRNA + S-adenosyl-L-homocysteine + H(+)</text>
        <dbReference type="Rhea" id="RHEA:42712"/>
        <dbReference type="Rhea" id="RHEA-COMP:10167"/>
        <dbReference type="Rhea" id="RHEA-COMP:10193"/>
        <dbReference type="ChEBI" id="CHEBI:15378"/>
        <dbReference type="ChEBI" id="CHEBI:57856"/>
        <dbReference type="ChEBI" id="CHEBI:59789"/>
        <dbReference type="ChEBI" id="CHEBI:65315"/>
        <dbReference type="ChEBI" id="CHEBI:74447"/>
        <dbReference type="EC" id="2.1.1.35"/>
    </reaction>
    <physiologicalReaction direction="left-to-right" evidence="5">
        <dbReference type="Rhea" id="RHEA:42713"/>
    </physiologicalReaction>
</comment>
<dbReference type="InterPro" id="IPR010280">
    <property type="entry name" value="U5_MeTrfase_fam"/>
</dbReference>
<dbReference type="Proteomes" id="UP001283361">
    <property type="component" value="Unassembled WGS sequence"/>
</dbReference>
<dbReference type="PROSITE" id="PS51687">
    <property type="entry name" value="SAM_MT_RNA_M5U"/>
    <property type="match status" value="1"/>
</dbReference>
<name>A0AAE0ZTS0_9GAST</name>
<evidence type="ECO:0000256" key="5">
    <source>
        <dbReference type="ARBA" id="ARBA00047278"/>
    </source>
</evidence>
<dbReference type="InterPro" id="IPR034262">
    <property type="entry name" value="TRMT2A_RRM"/>
</dbReference>
<keyword evidence="3 6" id="KW-0949">S-adenosyl-L-methionine</keyword>
<feature type="compositionally biased region" description="Basic and acidic residues" evidence="7">
    <location>
        <begin position="608"/>
        <end position="628"/>
    </location>
</feature>
<dbReference type="InterPro" id="IPR045850">
    <property type="entry name" value="TRM2_met"/>
</dbReference>
<evidence type="ECO:0000256" key="3">
    <source>
        <dbReference type="ARBA" id="ARBA00022691"/>
    </source>
</evidence>
<dbReference type="SUPFAM" id="SSF53335">
    <property type="entry name" value="S-adenosyl-L-methionine-dependent methyltransferases"/>
    <property type="match status" value="1"/>
</dbReference>
<evidence type="ECO:0000313" key="8">
    <source>
        <dbReference type="EMBL" id="KAK3775478.1"/>
    </source>
</evidence>
<gene>
    <name evidence="8" type="ORF">RRG08_027234</name>
</gene>
<dbReference type="PANTHER" id="PTHR45904:SF2">
    <property type="entry name" value="TRNA (URACIL-5-)-METHYLTRANSFERASE HOMOLOG A"/>
    <property type="match status" value="1"/>
</dbReference>
<keyword evidence="9" id="KW-1185">Reference proteome</keyword>
<dbReference type="InterPro" id="IPR029063">
    <property type="entry name" value="SAM-dependent_MTases_sf"/>
</dbReference>
<accession>A0AAE0ZTS0</accession>
<dbReference type="PANTHER" id="PTHR45904">
    <property type="entry name" value="TRNA (URACIL-5-)-METHYLTRANSFERASE"/>
    <property type="match status" value="1"/>
</dbReference>
<evidence type="ECO:0000256" key="7">
    <source>
        <dbReference type="SAM" id="MobiDB-lite"/>
    </source>
</evidence>
<evidence type="ECO:0000256" key="2">
    <source>
        <dbReference type="ARBA" id="ARBA00022679"/>
    </source>
</evidence>
<feature type="region of interest" description="Disordered" evidence="7">
    <location>
        <begin position="601"/>
        <end position="693"/>
    </location>
</feature>
<feature type="compositionally biased region" description="Basic and acidic residues" evidence="7">
    <location>
        <begin position="637"/>
        <end position="646"/>
    </location>
</feature>
<comment type="similarity">
    <text evidence="6">Belongs to the class I-like SAM-binding methyltransferase superfamily. RNA M5U methyltransferase family.</text>
</comment>
<dbReference type="Pfam" id="PF05958">
    <property type="entry name" value="tRNA_U5-meth_tr"/>
    <property type="match status" value="1"/>
</dbReference>
<comment type="caution">
    <text evidence="6">Lacks conserved residue(s) required for the propagation of feature annotation.</text>
</comment>
<keyword evidence="1 6" id="KW-0489">Methyltransferase</keyword>
<feature type="binding site" evidence="6">
    <location>
        <position position="415"/>
    </location>
    <ligand>
        <name>S-adenosyl-L-methionine</name>
        <dbReference type="ChEBI" id="CHEBI:59789"/>
    </ligand>
</feature>
<dbReference type="Gene3D" id="3.40.50.150">
    <property type="entry name" value="Vaccinia Virus protein VP39"/>
    <property type="match status" value="1"/>
</dbReference>
<dbReference type="SUPFAM" id="SSF54928">
    <property type="entry name" value="RNA-binding domain, RBD"/>
    <property type="match status" value="1"/>
</dbReference>
<feature type="region of interest" description="Disordered" evidence="7">
    <location>
        <begin position="1"/>
        <end position="29"/>
    </location>
</feature>
<dbReference type="GO" id="GO:0003723">
    <property type="term" value="F:RNA binding"/>
    <property type="evidence" value="ECO:0007669"/>
    <property type="project" value="TreeGrafter"/>
</dbReference>
<protein>
    <recommendedName>
        <fullName evidence="4">tRNA (uracil(54)-C(5))-methyltransferase</fullName>
        <ecNumber evidence="4">2.1.1.35</ecNumber>
    </recommendedName>
</protein>
<proteinExistence type="inferred from homology"/>
<reference evidence="8" key="1">
    <citation type="journal article" date="2023" name="G3 (Bethesda)">
        <title>A reference genome for the long-term kleptoplast-retaining sea slug Elysia crispata morphotype clarki.</title>
        <authorList>
            <person name="Eastman K.E."/>
            <person name="Pendleton A.L."/>
            <person name="Shaikh M.A."/>
            <person name="Suttiyut T."/>
            <person name="Ogas R."/>
            <person name="Tomko P."/>
            <person name="Gavelis G."/>
            <person name="Widhalm J.R."/>
            <person name="Wisecaver J.H."/>
        </authorList>
    </citation>
    <scope>NUCLEOTIDE SEQUENCE</scope>
    <source>
        <strain evidence="8">ECLA1</strain>
    </source>
</reference>
<dbReference type="GO" id="GO:0030697">
    <property type="term" value="F:tRNA (uracil(54)-C5)-methyltransferase activity, S-adenosyl methionine-dependent"/>
    <property type="evidence" value="ECO:0007669"/>
    <property type="project" value="UniProtKB-EC"/>
</dbReference>
<dbReference type="InterPro" id="IPR035979">
    <property type="entry name" value="RBD_domain_sf"/>
</dbReference>
<evidence type="ECO:0000256" key="1">
    <source>
        <dbReference type="ARBA" id="ARBA00022603"/>
    </source>
</evidence>
<keyword evidence="2 6" id="KW-0808">Transferase</keyword>
<evidence type="ECO:0000256" key="6">
    <source>
        <dbReference type="PROSITE-ProRule" id="PRU01024"/>
    </source>
</evidence>
<sequence>MSQEVSCATKDSDLEVAPTEAKKPKLDCPDTAEVTNNDTCSTEVKEESEKVMTDPLSYTRGTEFTSEIFKIQIHNLPRFGFGDLKKRLKMLGLKPNKIKSPDRQSVCYICFRNEEERDNALVKLNGHLWKNHKLEAKVAAPVADPYLQKQRQLKDNGSNNVAQTEKMKEMSAQEAEERLRGNVCPLWNMAYSEQLQQKTDKVKAVLRKVARDDFVHLMFRNIKTQFEGMACELLPIEPSPETSEYRNKNEFTVGYGLDGKTVVVGFRYGLYKEGITAVGDASNLGLAMPKAIPVIKSFTEFVTRSRWTPYLQHAGTGNWQTLTVRTFRTGDVMAMIDFVPRELDPNETEEARASLKEFYTSGEGRNVEIKSFYFRVFSKKGSNSSPDVQLLFGEKHVFESLLGMRFRISPEAFFQVNTPATEKLYSLITSWCKASPATTVLDVCCGTGTIGLSMAKNVKEVIGIEMCAQAVEDAKENAAINGVANTKYYCKKVEDVIQPILTSLYSSNLQDVVAVVDPPRAGLHKDVIRTLRRCESIQRLVYVSCNPEIAQGNFVDLIRPETVRHKGSPFTLEKAVPVDLFPGTKHCELVLLFTRGNQRSSSITTAADPKDHKHQLSTDEGEIHRSSEDQVNSQKSSDIKNEKMFDDVESLGCSENIAKIEGDPQRLSGDVTAADEKDQMPSCDIGANRSETA</sequence>
<dbReference type="CDD" id="cd12439">
    <property type="entry name" value="RRM_TRMT2A"/>
    <property type="match status" value="1"/>
</dbReference>
<dbReference type="EC" id="2.1.1.35" evidence="4"/>
<organism evidence="8 9">
    <name type="scientific">Elysia crispata</name>
    <name type="common">lettuce slug</name>
    <dbReference type="NCBI Taxonomy" id="231223"/>
    <lineage>
        <taxon>Eukaryota</taxon>
        <taxon>Metazoa</taxon>
        <taxon>Spiralia</taxon>
        <taxon>Lophotrochozoa</taxon>
        <taxon>Mollusca</taxon>
        <taxon>Gastropoda</taxon>
        <taxon>Heterobranchia</taxon>
        <taxon>Euthyneura</taxon>
        <taxon>Panpulmonata</taxon>
        <taxon>Sacoglossa</taxon>
        <taxon>Placobranchoidea</taxon>
        <taxon>Plakobranchidae</taxon>
        <taxon>Elysia</taxon>
    </lineage>
</organism>
<evidence type="ECO:0000313" key="9">
    <source>
        <dbReference type="Proteomes" id="UP001283361"/>
    </source>
</evidence>
<comment type="caution">
    <text evidence="8">The sequence shown here is derived from an EMBL/GenBank/DDBJ whole genome shotgun (WGS) entry which is preliminary data.</text>
</comment>
<dbReference type="Gene3D" id="2.40.50.1070">
    <property type="match status" value="1"/>
</dbReference>
<feature type="binding site" evidence="6">
    <location>
        <position position="465"/>
    </location>
    <ligand>
        <name>S-adenosyl-L-methionine</name>
        <dbReference type="ChEBI" id="CHEBI:59789"/>
    </ligand>
</feature>
<dbReference type="GO" id="GO:0006396">
    <property type="term" value="P:RNA processing"/>
    <property type="evidence" value="ECO:0007669"/>
    <property type="project" value="InterPro"/>
</dbReference>
<dbReference type="CDD" id="cd02440">
    <property type="entry name" value="AdoMet_MTases"/>
    <property type="match status" value="1"/>
</dbReference>
<dbReference type="EMBL" id="JAWDGP010003316">
    <property type="protein sequence ID" value="KAK3775478.1"/>
    <property type="molecule type" value="Genomic_DNA"/>
</dbReference>